<dbReference type="Gene3D" id="3.40.50.720">
    <property type="entry name" value="NAD(P)-binding Rossmann-like Domain"/>
    <property type="match status" value="1"/>
</dbReference>
<dbReference type="AlphaFoldDB" id="A0A0W1KK63"/>
<reference evidence="7 8" key="1">
    <citation type="submission" date="2015-11" db="EMBL/GenBank/DDBJ databases">
        <title>Draft Genome Sequence of the Type Strain Trueperella bernardiae LCDC 89-0504T, Isolated from Blood Culture.</title>
        <authorList>
            <person name="Bernier A.-M."/>
            <person name="Bernard K."/>
        </authorList>
    </citation>
    <scope>NUCLEOTIDE SEQUENCE [LARGE SCALE GENOMIC DNA]</scope>
    <source>
        <strain evidence="7 8">LCDC 89-0504</strain>
    </source>
</reference>
<dbReference type="PANTHER" id="PTHR32338">
    <property type="entry name" value="N-ACETYL-GAMMA-GLUTAMYL-PHOSPHATE REDUCTASE, CHLOROPLASTIC-RELATED-RELATED"/>
    <property type="match status" value="1"/>
</dbReference>
<dbReference type="STRING" id="59561.AQZ59_01296"/>
<dbReference type="InterPro" id="IPR036291">
    <property type="entry name" value="NAD(P)-bd_dom_sf"/>
</dbReference>
<dbReference type="CDD" id="cd24148">
    <property type="entry name" value="AGPR_1_actinobacAGPR_like"/>
    <property type="match status" value="1"/>
</dbReference>
<dbReference type="GO" id="GO:0070401">
    <property type="term" value="F:NADP+ binding"/>
    <property type="evidence" value="ECO:0007669"/>
    <property type="project" value="InterPro"/>
</dbReference>
<evidence type="ECO:0000313" key="7">
    <source>
        <dbReference type="EMBL" id="KTF03966.1"/>
    </source>
</evidence>
<dbReference type="NCBIfam" id="TIGR01850">
    <property type="entry name" value="argC"/>
    <property type="match status" value="1"/>
</dbReference>
<dbReference type="PANTHER" id="PTHR32338:SF10">
    <property type="entry name" value="N-ACETYL-GAMMA-GLUTAMYL-PHOSPHATE REDUCTASE, CHLOROPLASTIC-RELATED"/>
    <property type="match status" value="1"/>
</dbReference>
<dbReference type="InterPro" id="IPR058924">
    <property type="entry name" value="AGPR_dimerisation_dom"/>
</dbReference>
<dbReference type="PATRIC" id="fig|59561.3.peg.1288"/>
<evidence type="ECO:0000256" key="5">
    <source>
        <dbReference type="HAMAP-Rule" id="MF_00150"/>
    </source>
</evidence>
<dbReference type="Pfam" id="PF01118">
    <property type="entry name" value="Semialdhyde_dh"/>
    <property type="match status" value="1"/>
</dbReference>
<dbReference type="HAMAP" id="MF_00150">
    <property type="entry name" value="ArgC_type1"/>
    <property type="match status" value="1"/>
</dbReference>
<dbReference type="GO" id="GO:0051287">
    <property type="term" value="F:NAD binding"/>
    <property type="evidence" value="ECO:0007669"/>
    <property type="project" value="InterPro"/>
</dbReference>
<dbReference type="SMART" id="SM00859">
    <property type="entry name" value="Semialdhyde_dh"/>
    <property type="match status" value="1"/>
</dbReference>
<feature type="domain" description="Semialdehyde dehydrogenase NAD-binding" evidence="6">
    <location>
        <begin position="16"/>
        <end position="150"/>
    </location>
</feature>
<comment type="subcellular location">
    <subcellularLocation>
        <location evidence="5">Cytoplasm</location>
    </subcellularLocation>
</comment>
<accession>A0A0W1KK63</accession>
<dbReference type="CDD" id="cd23934">
    <property type="entry name" value="AGPR_1_C"/>
    <property type="match status" value="1"/>
</dbReference>
<dbReference type="UniPathway" id="UPA00068">
    <property type="reaction ID" value="UER00108"/>
</dbReference>
<comment type="pathway">
    <text evidence="5">Amino-acid biosynthesis; L-arginine biosynthesis; N(2)-acetyl-L-ornithine from L-glutamate: step 3/4.</text>
</comment>
<dbReference type="GO" id="GO:0003942">
    <property type="term" value="F:N-acetyl-gamma-glutamyl-phosphate reductase activity"/>
    <property type="evidence" value="ECO:0007669"/>
    <property type="project" value="UniProtKB-UniRule"/>
</dbReference>
<evidence type="ECO:0000313" key="8">
    <source>
        <dbReference type="Proteomes" id="UP000054404"/>
    </source>
</evidence>
<dbReference type="SUPFAM" id="SSF51735">
    <property type="entry name" value="NAD(P)-binding Rossmann-fold domains"/>
    <property type="match status" value="1"/>
</dbReference>
<dbReference type="EMBL" id="LNIZ01000005">
    <property type="protein sequence ID" value="KTF03966.1"/>
    <property type="molecule type" value="Genomic_DNA"/>
</dbReference>
<keyword evidence="3 5" id="KW-0521">NADP</keyword>
<dbReference type="GO" id="GO:0005737">
    <property type="term" value="C:cytoplasm"/>
    <property type="evidence" value="ECO:0007669"/>
    <property type="project" value="UniProtKB-SubCell"/>
</dbReference>
<evidence type="ECO:0000256" key="2">
    <source>
        <dbReference type="ARBA" id="ARBA00022605"/>
    </source>
</evidence>
<dbReference type="EC" id="1.2.1.38" evidence="5"/>
<organism evidence="7 8">
    <name type="scientific">Trueperella bernardiae</name>
    <dbReference type="NCBI Taxonomy" id="59561"/>
    <lineage>
        <taxon>Bacteria</taxon>
        <taxon>Bacillati</taxon>
        <taxon>Actinomycetota</taxon>
        <taxon>Actinomycetes</taxon>
        <taxon>Actinomycetales</taxon>
        <taxon>Actinomycetaceae</taxon>
        <taxon>Trueperella</taxon>
    </lineage>
</organism>
<dbReference type="GO" id="GO:0006526">
    <property type="term" value="P:L-arginine biosynthetic process"/>
    <property type="evidence" value="ECO:0007669"/>
    <property type="project" value="UniProtKB-UniRule"/>
</dbReference>
<evidence type="ECO:0000256" key="4">
    <source>
        <dbReference type="ARBA" id="ARBA00023002"/>
    </source>
</evidence>
<dbReference type="InterPro" id="IPR050085">
    <property type="entry name" value="AGPR"/>
</dbReference>
<sequence>MEKNAPERIVIRMTYSVAIAGVTGYAGGEVARVLAAHPDMKVATVAAHSSRGTLGEHQRHLWPLRHLEIQSLEAEVLADHDVVVLGLPHGASAAITAQIEQINPDALIIDLGADHRLTDPVAWERYYHSEAAEPWTYGMPELIRATGLTQRELLCATRRIAAPGCNASAVTFAAQPAIAAGLASGEDIVAILSVGYSGAGKSPKTHLLASEAIESATPYAVGGTHRHIPEIAQNLITAGAPAVSLSFTPVLVPMSRGILATVSIPVEGVSPERVLEAYRGAYADEPFVTWSPDWPSTGIVAGSNLALVHAELDADARRITAICAIDNLVKGTAGAATQSMNLALGLPETTGLSQIGVAP</sequence>
<comment type="caution">
    <text evidence="7">The sequence shown here is derived from an EMBL/GenBank/DDBJ whole genome shotgun (WGS) entry which is preliminary data.</text>
</comment>
<keyword evidence="5" id="KW-0963">Cytoplasm</keyword>
<proteinExistence type="inferred from homology"/>
<dbReference type="Gene3D" id="3.30.360.10">
    <property type="entry name" value="Dihydrodipicolinate Reductase, domain 2"/>
    <property type="match status" value="1"/>
</dbReference>
<name>A0A0W1KK63_9ACTO</name>
<dbReference type="Proteomes" id="UP000054404">
    <property type="component" value="Unassembled WGS sequence"/>
</dbReference>
<keyword evidence="2 5" id="KW-0028">Amino-acid biosynthesis</keyword>
<dbReference type="Pfam" id="PF22698">
    <property type="entry name" value="Semialdhyde_dhC_1"/>
    <property type="match status" value="1"/>
</dbReference>
<keyword evidence="4 5" id="KW-0560">Oxidoreductase</keyword>
<gene>
    <name evidence="5 7" type="primary">argC</name>
    <name evidence="7" type="ORF">AQZ59_01296</name>
</gene>
<protein>
    <recommendedName>
        <fullName evidence="5">N-acetyl-gamma-glutamyl-phosphate reductase</fullName>
        <shortName evidence="5">AGPR</shortName>
        <ecNumber evidence="5">1.2.1.38</ecNumber>
    </recommendedName>
    <alternativeName>
        <fullName evidence="5">N-acetyl-glutamate semialdehyde dehydrogenase</fullName>
        <shortName evidence="5">NAGSA dehydrogenase</shortName>
    </alternativeName>
</protein>
<dbReference type="InterPro" id="IPR000534">
    <property type="entry name" value="Semialdehyde_DH_NAD-bd"/>
</dbReference>
<evidence type="ECO:0000256" key="3">
    <source>
        <dbReference type="ARBA" id="ARBA00022857"/>
    </source>
</evidence>
<dbReference type="SUPFAM" id="SSF55347">
    <property type="entry name" value="Glyceraldehyde-3-phosphate dehydrogenase-like, C-terminal domain"/>
    <property type="match status" value="1"/>
</dbReference>
<comment type="catalytic activity">
    <reaction evidence="5">
        <text>N-acetyl-L-glutamate 5-semialdehyde + phosphate + NADP(+) = N-acetyl-L-glutamyl 5-phosphate + NADPH + H(+)</text>
        <dbReference type="Rhea" id="RHEA:21588"/>
        <dbReference type="ChEBI" id="CHEBI:15378"/>
        <dbReference type="ChEBI" id="CHEBI:29123"/>
        <dbReference type="ChEBI" id="CHEBI:43474"/>
        <dbReference type="ChEBI" id="CHEBI:57783"/>
        <dbReference type="ChEBI" id="CHEBI:57936"/>
        <dbReference type="ChEBI" id="CHEBI:58349"/>
        <dbReference type="EC" id="1.2.1.38"/>
    </reaction>
</comment>
<keyword evidence="8" id="KW-1185">Reference proteome</keyword>
<keyword evidence="1 5" id="KW-0055">Arginine biosynthesis</keyword>
<comment type="similarity">
    <text evidence="5">Belongs to the NAGSA dehydrogenase family. Type 1 subfamily.</text>
</comment>
<evidence type="ECO:0000256" key="1">
    <source>
        <dbReference type="ARBA" id="ARBA00022571"/>
    </source>
</evidence>
<feature type="active site" evidence="5">
    <location>
        <position position="165"/>
    </location>
</feature>
<evidence type="ECO:0000259" key="6">
    <source>
        <dbReference type="SMART" id="SM00859"/>
    </source>
</evidence>
<comment type="function">
    <text evidence="5">Catalyzes the NADPH-dependent reduction of N-acetyl-5-glutamyl phosphate to yield N-acetyl-L-glutamate 5-semialdehyde.</text>
</comment>
<dbReference type="InterPro" id="IPR000706">
    <property type="entry name" value="AGPR_type-1"/>
</dbReference>